<feature type="site" description="Lowers pKa of active site Cys" evidence="3">
    <location>
        <position position="297"/>
    </location>
</feature>
<evidence type="ECO:0000313" key="7">
    <source>
        <dbReference type="Proteomes" id="UP000218810"/>
    </source>
</evidence>
<dbReference type="GO" id="GO:0004364">
    <property type="term" value="F:glutathione transferase activity"/>
    <property type="evidence" value="ECO:0007669"/>
    <property type="project" value="InterPro"/>
</dbReference>
<evidence type="ECO:0000256" key="1">
    <source>
        <dbReference type="PIRSR" id="PIRSR015753-1"/>
    </source>
</evidence>
<dbReference type="Gene3D" id="3.40.30.10">
    <property type="entry name" value="Glutaredoxin"/>
    <property type="match status" value="1"/>
</dbReference>
<sequence length="356" mass="39876">MADDTEFIAAKNASEDGEFVRDATYINDRVVADLPAGSDPVGDKVGEMRWPVEAGRYRLMAARACPWASRSIIVRRLMGLEDAISMGLAGPTHDVNSWVFDLDPDGRDPVTGIYRLQEAYFNRIPDYPRGITVPALVDLPTTSVVTNAYQKLNFDLLSEWSAFHRDGAPDLYPEEHRDEIDELDSWIYPTVNNGVYRSGFAAEQGAYEEAYDELWASLDRLEERLTTRRYLAGDTITVADIRLFTTLVRFDAVYHGHFKANRNKITEMPALWGYLRDLFQTPGFGDTCDFPQIKEHYYNVHRDVNPTGIVPKGPDLSGLLTPHHREELGGRPFGDGTAPGPIENPSERVPEGHGAG</sequence>
<feature type="active site" description="Nucleophile" evidence="1">
    <location>
        <position position="65"/>
    </location>
</feature>
<dbReference type="OrthoDB" id="9769158at2"/>
<reference evidence="7" key="1">
    <citation type="submission" date="2017-09" db="EMBL/GenBank/DDBJ databases">
        <authorList>
            <person name="Zhang Y."/>
            <person name="Huang X."/>
            <person name="Liu J."/>
            <person name="Lu L."/>
            <person name="Peng K."/>
        </authorList>
    </citation>
    <scope>NUCLEOTIDE SEQUENCE [LARGE SCALE GENOMIC DNA]</scope>
    <source>
        <strain evidence="7">S-XJ-1</strain>
    </source>
</reference>
<comment type="caution">
    <text evidence="6">The sequence shown here is derived from an EMBL/GenBank/DDBJ whole genome shotgun (WGS) entry which is preliminary data.</text>
</comment>
<dbReference type="InterPro" id="IPR047047">
    <property type="entry name" value="GST_Omega-like_C"/>
</dbReference>
<proteinExistence type="predicted"/>
<feature type="site" description="Lowers pKa of active site Cys" evidence="3">
    <location>
        <position position="254"/>
    </location>
</feature>
<dbReference type="InterPro" id="IPR016639">
    <property type="entry name" value="GST_Omega/GSH"/>
</dbReference>
<dbReference type="PROSITE" id="PS50405">
    <property type="entry name" value="GST_CTER"/>
    <property type="match status" value="1"/>
</dbReference>
<feature type="binding site" evidence="2">
    <location>
        <position position="98"/>
    </location>
    <ligand>
        <name>glutathione</name>
        <dbReference type="ChEBI" id="CHEBI:57925"/>
    </ligand>
</feature>
<protein>
    <submittedName>
        <fullName evidence="6">Glutathione-dependent reductase</fullName>
    </submittedName>
</protein>
<gene>
    <name evidence="6" type="ORF">CEY15_12220</name>
</gene>
<dbReference type="SFLD" id="SFLDG01148">
    <property type="entry name" value="Xi_(cytGST)"/>
    <property type="match status" value="1"/>
</dbReference>
<feature type="domain" description="GST C-terminal" evidence="5">
    <location>
        <begin position="147"/>
        <end position="307"/>
    </location>
</feature>
<dbReference type="SFLD" id="SFLDG01206">
    <property type="entry name" value="Xi.1"/>
    <property type="match status" value="1"/>
</dbReference>
<feature type="region of interest" description="Disordered" evidence="4">
    <location>
        <begin position="312"/>
        <end position="356"/>
    </location>
</feature>
<evidence type="ECO:0000256" key="3">
    <source>
        <dbReference type="PIRSR" id="PIRSR015753-3"/>
    </source>
</evidence>
<dbReference type="CDD" id="cd03190">
    <property type="entry name" value="GST_C_Omega_like"/>
    <property type="match status" value="1"/>
</dbReference>
<dbReference type="Pfam" id="PF13410">
    <property type="entry name" value="GST_C_2"/>
    <property type="match status" value="1"/>
</dbReference>
<dbReference type="Proteomes" id="UP000218810">
    <property type="component" value="Unassembled WGS sequence"/>
</dbReference>
<dbReference type="GO" id="GO:0005737">
    <property type="term" value="C:cytoplasm"/>
    <property type="evidence" value="ECO:0007669"/>
    <property type="project" value="TreeGrafter"/>
</dbReference>
<dbReference type="InterPro" id="IPR040079">
    <property type="entry name" value="Glutathione_S-Trfase"/>
</dbReference>
<dbReference type="RefSeq" id="WP_095718674.1">
    <property type="nucleotide sequence ID" value="NZ_NTGA01000021.1"/>
</dbReference>
<feature type="active site" description="Proton donor/acceptor" evidence="1">
    <location>
        <position position="196"/>
    </location>
</feature>
<evidence type="ECO:0000313" key="6">
    <source>
        <dbReference type="EMBL" id="PAY22649.1"/>
    </source>
</evidence>
<keyword evidence="7" id="KW-1185">Reference proteome</keyword>
<organism evidence="6 7">
    <name type="scientific">Dietzia natronolimnaea</name>
    <dbReference type="NCBI Taxonomy" id="161920"/>
    <lineage>
        <taxon>Bacteria</taxon>
        <taxon>Bacillati</taxon>
        <taxon>Actinomycetota</taxon>
        <taxon>Actinomycetes</taxon>
        <taxon>Mycobacteriales</taxon>
        <taxon>Dietziaceae</taxon>
        <taxon>Dietzia</taxon>
    </lineage>
</organism>
<dbReference type="PIRSF" id="PIRSF015753">
    <property type="entry name" value="GST"/>
    <property type="match status" value="1"/>
</dbReference>
<evidence type="ECO:0000256" key="2">
    <source>
        <dbReference type="PIRSR" id="PIRSR015753-2"/>
    </source>
</evidence>
<dbReference type="SUPFAM" id="SSF47616">
    <property type="entry name" value="GST C-terminal domain-like"/>
    <property type="match status" value="1"/>
</dbReference>
<evidence type="ECO:0000256" key="4">
    <source>
        <dbReference type="SAM" id="MobiDB-lite"/>
    </source>
</evidence>
<dbReference type="Gene3D" id="1.20.1050.10">
    <property type="match status" value="1"/>
</dbReference>
<dbReference type="PANTHER" id="PTHR32419:SF6">
    <property type="entry name" value="GLUTATHIONE S-TRANSFERASE OMEGA-LIKE 1-RELATED"/>
    <property type="match status" value="1"/>
</dbReference>
<dbReference type="PANTHER" id="PTHR32419">
    <property type="entry name" value="GLUTATHIONYL-HYDROQUINONE REDUCTASE"/>
    <property type="match status" value="1"/>
</dbReference>
<evidence type="ECO:0000259" key="5">
    <source>
        <dbReference type="PROSITE" id="PS50405"/>
    </source>
</evidence>
<accession>A0A2A2WN50</accession>
<dbReference type="EMBL" id="NTGA01000021">
    <property type="protein sequence ID" value="PAY22649.1"/>
    <property type="molecule type" value="Genomic_DNA"/>
</dbReference>
<feature type="compositionally biased region" description="Basic and acidic residues" evidence="4">
    <location>
        <begin position="345"/>
        <end position="356"/>
    </location>
</feature>
<name>A0A2A2WN50_9ACTN</name>
<dbReference type="InterPro" id="IPR036282">
    <property type="entry name" value="Glutathione-S-Trfase_C_sf"/>
</dbReference>
<dbReference type="AlphaFoldDB" id="A0A2A2WN50"/>
<dbReference type="InterPro" id="IPR010987">
    <property type="entry name" value="Glutathione-S-Trfase_C-like"/>
</dbReference>
<dbReference type="SFLD" id="SFLDS00019">
    <property type="entry name" value="Glutathione_Transferase_(cytos"/>
    <property type="match status" value="1"/>
</dbReference>